<dbReference type="InterPro" id="IPR018740">
    <property type="entry name" value="DUF2282_membr"/>
</dbReference>
<accession>A0A2T7UWS9</accession>
<proteinExistence type="predicted"/>
<dbReference type="OrthoDB" id="9808309at2"/>
<organism evidence="2 3">
    <name type="scientific">Pararhodobacter aggregans</name>
    <dbReference type="NCBI Taxonomy" id="404875"/>
    <lineage>
        <taxon>Bacteria</taxon>
        <taxon>Pseudomonadati</taxon>
        <taxon>Pseudomonadota</taxon>
        <taxon>Alphaproteobacteria</taxon>
        <taxon>Rhodobacterales</taxon>
        <taxon>Paracoccaceae</taxon>
        <taxon>Pararhodobacter</taxon>
    </lineage>
</organism>
<name>A0A2T7UWS9_9RHOB</name>
<evidence type="ECO:0000256" key="1">
    <source>
        <dbReference type="SAM" id="SignalP"/>
    </source>
</evidence>
<dbReference type="AlphaFoldDB" id="A0A2T7UWS9"/>
<comment type="caution">
    <text evidence="2">The sequence shown here is derived from an EMBL/GenBank/DDBJ whole genome shotgun (WGS) entry which is preliminary data.</text>
</comment>
<feature type="signal peptide" evidence="1">
    <location>
        <begin position="1"/>
        <end position="25"/>
    </location>
</feature>
<dbReference type="EMBL" id="QDDR01000001">
    <property type="protein sequence ID" value="PVE49021.1"/>
    <property type="molecule type" value="Genomic_DNA"/>
</dbReference>
<evidence type="ECO:0000313" key="3">
    <source>
        <dbReference type="Proteomes" id="UP000244810"/>
    </source>
</evidence>
<evidence type="ECO:0000313" key="2">
    <source>
        <dbReference type="EMBL" id="PVE49021.1"/>
    </source>
</evidence>
<keyword evidence="3" id="KW-1185">Reference proteome</keyword>
<evidence type="ECO:0008006" key="4">
    <source>
        <dbReference type="Google" id="ProtNLM"/>
    </source>
</evidence>
<dbReference type="Proteomes" id="UP000244810">
    <property type="component" value="Unassembled WGS sequence"/>
</dbReference>
<feature type="chain" id="PRO_5015769079" description="DUF2282 domain-containing protein" evidence="1">
    <location>
        <begin position="26"/>
        <end position="125"/>
    </location>
</feature>
<gene>
    <name evidence="2" type="ORF">DDE23_01025</name>
</gene>
<dbReference type="RefSeq" id="WP_107749526.1">
    <property type="nucleotide sequence ID" value="NZ_QBKF01000001.1"/>
</dbReference>
<reference evidence="2 3" key="1">
    <citation type="journal article" date="2011" name="Syst. Appl. Microbiol.">
        <title>Defluviimonas denitrificans gen. nov., sp. nov., and Pararhodobacter aggregans gen. nov., sp. nov., non-phototrophic Rhodobacteraceae from the biofilter of a marine aquaculture.</title>
        <authorList>
            <person name="Foesel B.U."/>
            <person name="Drake H.L."/>
            <person name="Schramm A."/>
        </authorList>
    </citation>
    <scope>NUCLEOTIDE SEQUENCE [LARGE SCALE GENOMIC DNA]</scope>
    <source>
        <strain evidence="2 3">D1-19</strain>
    </source>
</reference>
<protein>
    <recommendedName>
        <fullName evidence="4">DUF2282 domain-containing protein</fullName>
    </recommendedName>
</protein>
<dbReference type="Pfam" id="PF10048">
    <property type="entry name" value="DUF2282"/>
    <property type="match status" value="1"/>
</dbReference>
<sequence>MNTKTPILAASIAAALALSAGAAQADDMAQERCYGVSMAGQNDCAAGPGTSCAGTSTIDYQGNAWTLVPAGTCATMELPADGMGHARMGATAEQLEAGGYGPGINRDLPAGFDMAVADTYMPVMM</sequence>
<keyword evidence="1" id="KW-0732">Signal</keyword>